<keyword evidence="3" id="KW-1185">Reference proteome</keyword>
<dbReference type="OrthoDB" id="9816040at2"/>
<proteinExistence type="predicted"/>
<evidence type="ECO:0000313" key="3">
    <source>
        <dbReference type="Proteomes" id="UP000184731"/>
    </source>
</evidence>
<dbReference type="InterPro" id="IPR000086">
    <property type="entry name" value="NUDIX_hydrolase_dom"/>
</dbReference>
<evidence type="ECO:0000313" key="2">
    <source>
        <dbReference type="EMBL" id="APJ04835.1"/>
    </source>
</evidence>
<organism evidence="2 3">
    <name type="scientific">Silvanigrella aquatica</name>
    <dbReference type="NCBI Taxonomy" id="1915309"/>
    <lineage>
        <taxon>Bacteria</taxon>
        <taxon>Pseudomonadati</taxon>
        <taxon>Bdellovibrionota</taxon>
        <taxon>Oligoflexia</taxon>
        <taxon>Silvanigrellales</taxon>
        <taxon>Silvanigrellaceae</taxon>
        <taxon>Silvanigrella</taxon>
    </lineage>
</organism>
<reference evidence="2 3" key="1">
    <citation type="submission" date="2016-10" db="EMBL/GenBank/DDBJ databases">
        <title>Silvanigrella aquatica sp. nov., isolated from a freshwater lake located in the Black Forest, Germany, description of Silvanigrellaceae fam. nov., Silvanigrellales ord. nov., reclassification of the order Bdellovibrionales in the class Oligoflexia, reclassification of the families Bacteriovoracaceae and Halobacteriovoraceae in the new order Bacteriovoracales ord. nov., and reclassification of the family Pseudobacteriovoracaceae in the order Oligoflexiales.</title>
        <authorList>
            <person name="Hahn M.W."/>
            <person name="Schmidt J."/>
            <person name="Koll U."/>
            <person name="Rohde M."/>
            <person name="Verbag S."/>
            <person name="Pitt A."/>
            <person name="Nakai R."/>
            <person name="Naganuma T."/>
            <person name="Lang E."/>
        </authorList>
    </citation>
    <scope>NUCLEOTIDE SEQUENCE [LARGE SCALE GENOMIC DNA]</scope>
    <source>
        <strain evidence="2 3">MWH-Nonnen-W8red</strain>
    </source>
</reference>
<dbReference type="AlphaFoldDB" id="A0A1L4D3N8"/>
<dbReference type="EMBL" id="CP017834">
    <property type="protein sequence ID" value="APJ04835.1"/>
    <property type="molecule type" value="Genomic_DNA"/>
</dbReference>
<evidence type="ECO:0000259" key="1">
    <source>
        <dbReference type="PROSITE" id="PS51462"/>
    </source>
</evidence>
<dbReference type="STRING" id="1915309.AXG55_13380"/>
<dbReference type="InterPro" id="IPR015797">
    <property type="entry name" value="NUDIX_hydrolase-like_dom_sf"/>
</dbReference>
<dbReference type="KEGG" id="saqi:AXG55_13380"/>
<dbReference type="Pfam" id="PF00293">
    <property type="entry name" value="NUDIX"/>
    <property type="match status" value="1"/>
</dbReference>
<sequence>MFRENVAALIKCQDKYLACFRSDHRTWQNVQGGIEKTDQSPTHAIIRETKEELGVQEKDFKILYQSKFWRRYFFPKEILKRDRFKGNIGQEQLWFLIELNNINSVHLEKSVGEFQKVDLFTIDKFLLTYSEWKRAAFYDFCRELNLLDK</sequence>
<dbReference type="Proteomes" id="UP000184731">
    <property type="component" value="Chromosome"/>
</dbReference>
<dbReference type="SUPFAM" id="SSF55811">
    <property type="entry name" value="Nudix"/>
    <property type="match status" value="1"/>
</dbReference>
<feature type="domain" description="Nudix hydrolase" evidence="1">
    <location>
        <begin position="1"/>
        <end position="148"/>
    </location>
</feature>
<gene>
    <name evidence="2" type="ORF">AXG55_13380</name>
</gene>
<dbReference type="RefSeq" id="WP_148698593.1">
    <property type="nucleotide sequence ID" value="NZ_CP017834.1"/>
</dbReference>
<name>A0A1L4D3N8_9BACT</name>
<dbReference type="Gene3D" id="3.90.79.10">
    <property type="entry name" value="Nucleoside Triphosphate Pyrophosphohydrolase"/>
    <property type="match status" value="1"/>
</dbReference>
<accession>A0A1L4D3N8</accession>
<protein>
    <recommendedName>
        <fullName evidence="1">Nudix hydrolase domain-containing protein</fullName>
    </recommendedName>
</protein>
<dbReference type="PROSITE" id="PS51462">
    <property type="entry name" value="NUDIX"/>
    <property type="match status" value="1"/>
</dbReference>